<keyword evidence="6" id="KW-0443">Lipid metabolism</keyword>
<evidence type="ECO:0000313" key="11">
    <source>
        <dbReference type="Proteomes" id="UP001211065"/>
    </source>
</evidence>
<dbReference type="EMBL" id="JADGJW010000223">
    <property type="protein sequence ID" value="KAJ3221561.1"/>
    <property type="molecule type" value="Genomic_DNA"/>
</dbReference>
<dbReference type="PANTHER" id="PTHR43086:SF2">
    <property type="entry name" value="HYDROXYSTEROID DEHYDROGENASE-LIKE PROTEIN 1"/>
    <property type="match status" value="1"/>
</dbReference>
<protein>
    <recommendedName>
        <fullName evidence="12">Very-long-chain 3-oxoacyl-CoA reductase</fullName>
    </recommendedName>
</protein>
<keyword evidence="3" id="KW-0276">Fatty acid metabolism</keyword>
<dbReference type="Proteomes" id="UP001211065">
    <property type="component" value="Unassembled WGS sequence"/>
</dbReference>
<sequence length="317" mass="35716">METLTPLLVLSTIGSLFLLFNVLKLLKIVTFPILNHSKLSKYKTENSYALVTGASEGIGKEFAFQLAKKGFNLIISARTLEKLETIKKEIELETKVKVIVIPFDFSTTEERNFLEFEKKIENLNLTVLINNVAMNHSIPTPFLEEDEKLVQNIINCNITNTLKVTKIFLNLAKRENRKGLVVNVGSVAGLAPSAYLTVYAASKSFLRSWSIGLAHEVKSQGFHVEHVNTYFVVSNMSKIRKPSFTTPTPRNYVKSVLSQVGNSFSSTPYFSHAVLGYVIGFFSEKFLASTSASMHLNIRNRALRKRERESKNVKKEE</sequence>
<dbReference type="PANTHER" id="PTHR43086">
    <property type="entry name" value="VERY-LONG-CHAIN 3-OXOOACYL-COA REDUCTASE"/>
    <property type="match status" value="1"/>
</dbReference>
<dbReference type="SUPFAM" id="SSF51735">
    <property type="entry name" value="NAD(P)-binding Rossmann-fold domains"/>
    <property type="match status" value="1"/>
</dbReference>
<dbReference type="Gene3D" id="3.40.50.720">
    <property type="entry name" value="NAD(P)-binding Rossmann-like Domain"/>
    <property type="match status" value="1"/>
</dbReference>
<keyword evidence="5" id="KW-0560">Oxidoreductase</keyword>
<dbReference type="GO" id="GO:0005783">
    <property type="term" value="C:endoplasmic reticulum"/>
    <property type="evidence" value="ECO:0007669"/>
    <property type="project" value="TreeGrafter"/>
</dbReference>
<keyword evidence="4" id="KW-0521">NADP</keyword>
<dbReference type="CDD" id="cd05356">
    <property type="entry name" value="17beta-HSD1_like_SDR_c"/>
    <property type="match status" value="1"/>
</dbReference>
<dbReference type="PRINTS" id="PR00081">
    <property type="entry name" value="GDHRDH"/>
</dbReference>
<proteinExistence type="inferred from homology"/>
<evidence type="ECO:0000256" key="1">
    <source>
        <dbReference type="ARBA" id="ARBA00005194"/>
    </source>
</evidence>
<evidence type="ECO:0000256" key="3">
    <source>
        <dbReference type="ARBA" id="ARBA00022832"/>
    </source>
</evidence>
<evidence type="ECO:0008006" key="12">
    <source>
        <dbReference type="Google" id="ProtNLM"/>
    </source>
</evidence>
<keyword evidence="9" id="KW-0812">Transmembrane</keyword>
<keyword evidence="2" id="KW-0444">Lipid biosynthesis</keyword>
<keyword evidence="9" id="KW-0472">Membrane</keyword>
<evidence type="ECO:0000256" key="7">
    <source>
        <dbReference type="ARBA" id="ARBA00023160"/>
    </source>
</evidence>
<comment type="caution">
    <text evidence="10">The sequence shown here is derived from an EMBL/GenBank/DDBJ whole genome shotgun (WGS) entry which is preliminary data.</text>
</comment>
<evidence type="ECO:0000256" key="6">
    <source>
        <dbReference type="ARBA" id="ARBA00023098"/>
    </source>
</evidence>
<dbReference type="PIRSF" id="PIRSF000126">
    <property type="entry name" value="11-beta-HSD1"/>
    <property type="match status" value="1"/>
</dbReference>
<accession>A0AAD5U234</accession>
<gene>
    <name evidence="10" type="ORF">HK099_003406</name>
</gene>
<organism evidence="10 11">
    <name type="scientific">Clydaea vesicula</name>
    <dbReference type="NCBI Taxonomy" id="447962"/>
    <lineage>
        <taxon>Eukaryota</taxon>
        <taxon>Fungi</taxon>
        <taxon>Fungi incertae sedis</taxon>
        <taxon>Chytridiomycota</taxon>
        <taxon>Chytridiomycota incertae sedis</taxon>
        <taxon>Chytridiomycetes</taxon>
        <taxon>Lobulomycetales</taxon>
        <taxon>Lobulomycetaceae</taxon>
        <taxon>Clydaea</taxon>
    </lineage>
</organism>
<dbReference type="InterPro" id="IPR002347">
    <property type="entry name" value="SDR_fam"/>
</dbReference>
<dbReference type="AlphaFoldDB" id="A0AAD5U234"/>
<evidence type="ECO:0000256" key="2">
    <source>
        <dbReference type="ARBA" id="ARBA00022516"/>
    </source>
</evidence>
<dbReference type="GO" id="GO:0016491">
    <property type="term" value="F:oxidoreductase activity"/>
    <property type="evidence" value="ECO:0007669"/>
    <property type="project" value="UniProtKB-KW"/>
</dbReference>
<dbReference type="PROSITE" id="PS00061">
    <property type="entry name" value="ADH_SHORT"/>
    <property type="match status" value="1"/>
</dbReference>
<comment type="similarity">
    <text evidence="8">Belongs to the short-chain dehydrogenases/reductases (SDR) family.</text>
</comment>
<name>A0AAD5U234_9FUNG</name>
<reference evidence="10" key="1">
    <citation type="submission" date="2020-05" db="EMBL/GenBank/DDBJ databases">
        <title>Phylogenomic resolution of chytrid fungi.</title>
        <authorList>
            <person name="Stajich J.E."/>
            <person name="Amses K."/>
            <person name="Simmons R."/>
            <person name="Seto K."/>
            <person name="Myers J."/>
            <person name="Bonds A."/>
            <person name="Quandt C.A."/>
            <person name="Barry K."/>
            <person name="Liu P."/>
            <person name="Grigoriev I."/>
            <person name="Longcore J.E."/>
            <person name="James T.Y."/>
        </authorList>
    </citation>
    <scope>NUCLEOTIDE SEQUENCE</scope>
    <source>
        <strain evidence="10">JEL0476</strain>
    </source>
</reference>
<evidence type="ECO:0000256" key="5">
    <source>
        <dbReference type="ARBA" id="ARBA00023002"/>
    </source>
</evidence>
<dbReference type="GO" id="GO:0030497">
    <property type="term" value="P:fatty acid elongation"/>
    <property type="evidence" value="ECO:0007669"/>
    <property type="project" value="TreeGrafter"/>
</dbReference>
<dbReference type="PRINTS" id="PR00080">
    <property type="entry name" value="SDRFAMILY"/>
</dbReference>
<feature type="transmembrane region" description="Helical" evidence="9">
    <location>
        <begin position="180"/>
        <end position="201"/>
    </location>
</feature>
<keyword evidence="11" id="KW-1185">Reference proteome</keyword>
<feature type="transmembrane region" description="Helical" evidence="9">
    <location>
        <begin position="274"/>
        <end position="298"/>
    </location>
</feature>
<feature type="transmembrane region" description="Helical" evidence="9">
    <location>
        <begin position="6"/>
        <end position="26"/>
    </location>
</feature>
<evidence type="ECO:0000313" key="10">
    <source>
        <dbReference type="EMBL" id="KAJ3221561.1"/>
    </source>
</evidence>
<dbReference type="Pfam" id="PF00106">
    <property type="entry name" value="adh_short"/>
    <property type="match status" value="1"/>
</dbReference>
<evidence type="ECO:0000256" key="8">
    <source>
        <dbReference type="RuleBase" id="RU000363"/>
    </source>
</evidence>
<keyword evidence="7" id="KW-0275">Fatty acid biosynthesis</keyword>
<evidence type="ECO:0000256" key="4">
    <source>
        <dbReference type="ARBA" id="ARBA00022857"/>
    </source>
</evidence>
<dbReference type="InterPro" id="IPR020904">
    <property type="entry name" value="Sc_DH/Rdtase_CS"/>
</dbReference>
<keyword evidence="9" id="KW-1133">Transmembrane helix</keyword>
<dbReference type="InterPro" id="IPR036291">
    <property type="entry name" value="NAD(P)-bd_dom_sf"/>
</dbReference>
<comment type="pathway">
    <text evidence="1">Lipid metabolism; fatty acid biosynthesis.</text>
</comment>
<evidence type="ECO:0000256" key="9">
    <source>
        <dbReference type="SAM" id="Phobius"/>
    </source>
</evidence>